<comment type="caution">
    <text evidence="5">The sequence shown here is derived from an EMBL/GenBank/DDBJ whole genome shotgun (WGS) entry which is preliminary data.</text>
</comment>
<dbReference type="AlphaFoldDB" id="A0A2P7N1K1"/>
<proteinExistence type="predicted"/>
<evidence type="ECO:0000313" key="5">
    <source>
        <dbReference type="EMBL" id="PSJ07301.1"/>
    </source>
</evidence>
<keyword evidence="3" id="KW-0812">Transmembrane</keyword>
<keyword evidence="3" id="KW-0472">Membrane</keyword>
<dbReference type="Pfam" id="PF14159">
    <property type="entry name" value="CAAD"/>
    <property type="match status" value="1"/>
</dbReference>
<name>A0A2P7N1K1_9CYAN</name>
<evidence type="ECO:0000259" key="4">
    <source>
        <dbReference type="Pfam" id="PF14159"/>
    </source>
</evidence>
<dbReference type="OrthoDB" id="559076at2"/>
<keyword evidence="3" id="KW-1133">Transmembrane helix</keyword>
<accession>A0A2P7N1K1</accession>
<feature type="region of interest" description="Disordered" evidence="2">
    <location>
        <begin position="1"/>
        <end position="27"/>
    </location>
</feature>
<dbReference type="EMBL" id="PXXO01000001">
    <property type="protein sequence ID" value="PSJ07301.1"/>
    <property type="molecule type" value="Genomic_DNA"/>
</dbReference>
<dbReference type="Proteomes" id="UP000243002">
    <property type="component" value="Unassembled WGS sequence"/>
</dbReference>
<feature type="transmembrane region" description="Helical" evidence="3">
    <location>
        <begin position="113"/>
        <end position="135"/>
    </location>
</feature>
<feature type="domain" description="Cyanobacterial aminoacyl-tRNA synthetase CAAD" evidence="4">
    <location>
        <begin position="101"/>
        <end position="184"/>
    </location>
</feature>
<keyword evidence="6" id="KW-1185">Reference proteome</keyword>
<dbReference type="RefSeq" id="WP_106501488.1">
    <property type="nucleotide sequence ID" value="NZ_PXXO01000001.1"/>
</dbReference>
<dbReference type="GO" id="GO:0016020">
    <property type="term" value="C:membrane"/>
    <property type="evidence" value="ECO:0007669"/>
    <property type="project" value="UniProtKB-SubCell"/>
</dbReference>
<dbReference type="InterPro" id="IPR025564">
    <property type="entry name" value="CAAD_dom"/>
</dbReference>
<evidence type="ECO:0000256" key="1">
    <source>
        <dbReference type="ARBA" id="ARBA00004141"/>
    </source>
</evidence>
<gene>
    <name evidence="5" type="ORF">C7K55_00725</name>
</gene>
<reference evidence="5 6" key="1">
    <citation type="journal article" date="2018" name="Environ. Microbiol.">
        <title>Ecological and genomic features of two widespread freshwater picocyanobacteria.</title>
        <authorList>
            <person name="Cabello-Yeves P.J."/>
            <person name="Picazo A."/>
            <person name="Camacho A."/>
            <person name="Callieri C."/>
            <person name="Rosselli R."/>
            <person name="Roda-Garcia J.J."/>
            <person name="Coutinho F.H."/>
            <person name="Rodriguez-Valera F."/>
        </authorList>
    </citation>
    <scope>NUCLEOTIDE SEQUENCE [LARGE SCALE GENOMIC DNA]</scope>
    <source>
        <strain evidence="5 6">Tous</strain>
    </source>
</reference>
<evidence type="ECO:0000313" key="6">
    <source>
        <dbReference type="Proteomes" id="UP000243002"/>
    </source>
</evidence>
<comment type="subcellular location">
    <subcellularLocation>
        <location evidence="1">Membrane</location>
        <topology evidence="1">Multi-pass membrane protein</topology>
    </subcellularLocation>
</comment>
<protein>
    <recommendedName>
        <fullName evidence="4">Cyanobacterial aminoacyl-tRNA synthetase CAAD domain-containing protein</fullName>
    </recommendedName>
</protein>
<evidence type="ECO:0000256" key="2">
    <source>
        <dbReference type="SAM" id="MobiDB-lite"/>
    </source>
</evidence>
<sequence length="186" mass="19935">MADDTITNPDTNPDTSPDGAVQQPVEQPVEQIVEQVVEQVVEQPAPEAAPPEPSIAATLVIEASPSAGSKSFSDEAEPQSGEGGEWELLLGKLRQWLDQNELNNLWAQARKPVTILAGLVGLLLVLRVYSAVLGALDSLPLVPGLLELAGVVWAVRYGIPKLLRSSERERLLGGLSQSWKAFRGKA</sequence>
<evidence type="ECO:0000256" key="3">
    <source>
        <dbReference type="SAM" id="Phobius"/>
    </source>
</evidence>
<organism evidence="5 6">
    <name type="scientific">Cyanobium usitatum str. Tous</name>
    <dbReference type="NCBI Taxonomy" id="2116684"/>
    <lineage>
        <taxon>Bacteria</taxon>
        <taxon>Bacillati</taxon>
        <taxon>Cyanobacteriota</taxon>
        <taxon>Cyanophyceae</taxon>
        <taxon>Synechococcales</taxon>
        <taxon>Prochlorococcaceae</taxon>
        <taxon>Cyanobium</taxon>
    </lineage>
</organism>